<keyword evidence="1" id="KW-0472">Membrane</keyword>
<accession>A0A8D5JZJ3</accession>
<feature type="transmembrane region" description="Helical" evidence="1">
    <location>
        <begin position="56"/>
        <end position="74"/>
    </location>
</feature>
<dbReference type="KEGG" id="mpau:ZMTM_19810"/>
<dbReference type="Proteomes" id="UP000826722">
    <property type="component" value="Chromosome"/>
</dbReference>
<proteinExistence type="predicted"/>
<keyword evidence="1" id="KW-0812">Transmembrane</keyword>
<keyword evidence="3" id="KW-1185">Reference proteome</keyword>
<gene>
    <name evidence="2" type="ORF">ZMTM_19810</name>
</gene>
<reference evidence="2" key="1">
    <citation type="journal article" date="2021" name="Arch. Microbiol.">
        <title>Methyloradius palustris gen. nov., sp. nov., a methanol-oxidizing bacterium isolated from snow.</title>
        <authorList>
            <person name="Miyadera T."/>
            <person name="Kojima H."/>
            <person name="Fukui M."/>
        </authorList>
    </citation>
    <scope>NUCLEOTIDE SEQUENCE</scope>
    <source>
        <strain evidence="2">Zm11</strain>
    </source>
</reference>
<keyword evidence="1" id="KW-1133">Transmembrane helix</keyword>
<dbReference type="AlphaFoldDB" id="A0A8D5JZJ3"/>
<dbReference type="EMBL" id="AP024110">
    <property type="protein sequence ID" value="BCM25722.1"/>
    <property type="molecule type" value="Genomic_DNA"/>
</dbReference>
<sequence length="76" mass="8182">MNEGIRKSLIAISASMSVLSGVLWKVSAESQLRLLENLTPENYKSFAILSANENLWAAYFAAGAGVTLAVAVFFET</sequence>
<protein>
    <submittedName>
        <fullName evidence="2">Uncharacterized protein</fullName>
    </submittedName>
</protein>
<dbReference type="RefSeq" id="WP_221763784.1">
    <property type="nucleotide sequence ID" value="NZ_AP024110.1"/>
</dbReference>
<organism evidence="2 3">
    <name type="scientific">Methyloradius palustris</name>
    <dbReference type="NCBI Taxonomy" id="2778876"/>
    <lineage>
        <taxon>Bacteria</taxon>
        <taxon>Pseudomonadati</taxon>
        <taxon>Pseudomonadota</taxon>
        <taxon>Betaproteobacteria</taxon>
        <taxon>Nitrosomonadales</taxon>
        <taxon>Methylophilaceae</taxon>
        <taxon>Methyloradius</taxon>
    </lineage>
</organism>
<evidence type="ECO:0000313" key="2">
    <source>
        <dbReference type="EMBL" id="BCM25722.1"/>
    </source>
</evidence>
<evidence type="ECO:0000313" key="3">
    <source>
        <dbReference type="Proteomes" id="UP000826722"/>
    </source>
</evidence>
<name>A0A8D5JZJ3_9PROT</name>
<evidence type="ECO:0000256" key="1">
    <source>
        <dbReference type="SAM" id="Phobius"/>
    </source>
</evidence>